<dbReference type="FunFam" id="1.20.1270.10:FF:000001">
    <property type="entry name" value="Molecular chaperone DnaK"/>
    <property type="match status" value="1"/>
</dbReference>
<dbReference type="EMBL" id="SSFO01000102">
    <property type="protein sequence ID" value="TXI33525.1"/>
    <property type="molecule type" value="Genomic_DNA"/>
</dbReference>
<dbReference type="AlphaFoldDB" id="A0A5C7WA01"/>
<feature type="modified residue" description="Phosphothreonine; by autocatalysis" evidence="8">
    <location>
        <position position="199"/>
    </location>
</feature>
<name>A0A5C7WA01_AQUAC</name>
<dbReference type="InterPro" id="IPR018181">
    <property type="entry name" value="Heat_shock_70_CS"/>
</dbReference>
<dbReference type="Pfam" id="PF00012">
    <property type="entry name" value="HSP70"/>
    <property type="match status" value="1"/>
</dbReference>
<dbReference type="FunFam" id="3.30.420.40:FF:000004">
    <property type="entry name" value="Molecular chaperone DnaK"/>
    <property type="match status" value="1"/>
</dbReference>
<dbReference type="Gene3D" id="2.60.34.10">
    <property type="entry name" value="Substrate Binding Domain Of DNAk, Chain A, domain 1"/>
    <property type="match status" value="1"/>
</dbReference>
<dbReference type="Gene3D" id="3.90.640.10">
    <property type="entry name" value="Actin, Chain A, domain 4"/>
    <property type="match status" value="1"/>
</dbReference>
<dbReference type="Gene3D" id="3.30.420.40">
    <property type="match status" value="2"/>
</dbReference>
<evidence type="ECO:0000256" key="6">
    <source>
        <dbReference type="ARBA" id="ARBA00023016"/>
    </source>
</evidence>
<dbReference type="NCBIfam" id="NF003520">
    <property type="entry name" value="PRK05183.1"/>
    <property type="match status" value="1"/>
</dbReference>
<evidence type="ECO:0000256" key="2">
    <source>
        <dbReference type="ARBA" id="ARBA00014415"/>
    </source>
</evidence>
<evidence type="ECO:0000256" key="8">
    <source>
        <dbReference type="HAMAP-Rule" id="MF_00332"/>
    </source>
</evidence>
<dbReference type="SUPFAM" id="SSF100934">
    <property type="entry name" value="Heat shock protein 70kD (HSP70), C-terminal subdomain"/>
    <property type="match status" value="1"/>
</dbReference>
<reference evidence="11 12" key="1">
    <citation type="submission" date="2018-09" db="EMBL/GenBank/DDBJ databases">
        <title>Metagenome Assembled Genomes from an Advanced Water Purification Facility.</title>
        <authorList>
            <person name="Stamps B.W."/>
            <person name="Spear J.R."/>
        </authorList>
    </citation>
    <scope>NUCLEOTIDE SEQUENCE [LARGE SCALE GENOMIC DNA]</scope>
    <source>
        <strain evidence="11">Bin_52_1</strain>
    </source>
</reference>
<dbReference type="NCBIfam" id="TIGR02350">
    <property type="entry name" value="prok_dnaK"/>
    <property type="match status" value="1"/>
</dbReference>
<dbReference type="InterPro" id="IPR029048">
    <property type="entry name" value="HSP70_C_sf"/>
</dbReference>
<dbReference type="Gene3D" id="1.20.1270.10">
    <property type="match status" value="1"/>
</dbReference>
<evidence type="ECO:0000256" key="7">
    <source>
        <dbReference type="ARBA" id="ARBA00023186"/>
    </source>
</evidence>
<dbReference type="FunFam" id="3.90.640.10:FF:000003">
    <property type="entry name" value="Molecular chaperone DnaK"/>
    <property type="match status" value="1"/>
</dbReference>
<gene>
    <name evidence="8 11" type="primary">dnaK</name>
    <name evidence="11" type="ORF">E6Q69_06155</name>
</gene>
<evidence type="ECO:0000256" key="1">
    <source>
        <dbReference type="ARBA" id="ARBA00007381"/>
    </source>
</evidence>
<dbReference type="CDD" id="cd10234">
    <property type="entry name" value="ASKHA_NBD_HSP70_DnaK-like"/>
    <property type="match status" value="1"/>
</dbReference>
<comment type="function">
    <text evidence="8">Acts as a chaperone.</text>
</comment>
<evidence type="ECO:0000256" key="10">
    <source>
        <dbReference type="SAM" id="MobiDB-lite"/>
    </source>
</evidence>
<feature type="region of interest" description="Disordered" evidence="10">
    <location>
        <begin position="606"/>
        <end position="625"/>
    </location>
</feature>
<evidence type="ECO:0000256" key="3">
    <source>
        <dbReference type="ARBA" id="ARBA00022553"/>
    </source>
</evidence>
<evidence type="ECO:0000313" key="11">
    <source>
        <dbReference type="EMBL" id="TXI33525.1"/>
    </source>
</evidence>
<dbReference type="GO" id="GO:0005524">
    <property type="term" value="F:ATP binding"/>
    <property type="evidence" value="ECO:0007669"/>
    <property type="project" value="UniProtKB-UniRule"/>
</dbReference>
<dbReference type="InterPro" id="IPR043129">
    <property type="entry name" value="ATPase_NBD"/>
</dbReference>
<dbReference type="HAMAP" id="MF_00332">
    <property type="entry name" value="DnaK"/>
    <property type="match status" value="1"/>
</dbReference>
<dbReference type="SUPFAM" id="SSF100920">
    <property type="entry name" value="Heat shock protein 70kD (HSP70), peptide-binding domain"/>
    <property type="match status" value="1"/>
</dbReference>
<dbReference type="InterPro" id="IPR013126">
    <property type="entry name" value="Hsp_70_fam"/>
</dbReference>
<proteinExistence type="evidence at transcript level"/>
<keyword evidence="6 8" id="KW-0346">Stress response</keyword>
<dbReference type="PROSITE" id="PS00329">
    <property type="entry name" value="HSP70_2"/>
    <property type="match status" value="1"/>
</dbReference>
<keyword evidence="3 8" id="KW-0597">Phosphoprotein</keyword>
<dbReference type="InterPro" id="IPR012725">
    <property type="entry name" value="Chaperone_DnaK"/>
</dbReference>
<dbReference type="PANTHER" id="PTHR19375">
    <property type="entry name" value="HEAT SHOCK PROTEIN 70KDA"/>
    <property type="match status" value="1"/>
</dbReference>
<comment type="similarity">
    <text evidence="1 8 9">Belongs to the heat shock protein 70 family.</text>
</comment>
<dbReference type="PROSITE" id="PS01036">
    <property type="entry name" value="HSP70_3"/>
    <property type="match status" value="1"/>
</dbReference>
<organism evidence="11 12">
    <name type="scientific">Aquipseudomonas alcaligenes</name>
    <name type="common">Pseudomonas alcaligenes</name>
    <dbReference type="NCBI Taxonomy" id="43263"/>
    <lineage>
        <taxon>Bacteria</taxon>
        <taxon>Pseudomonadati</taxon>
        <taxon>Pseudomonadota</taxon>
        <taxon>Gammaproteobacteria</taxon>
        <taxon>Pseudomonadales</taxon>
        <taxon>Pseudomonadaceae</taxon>
        <taxon>Aquipseudomonas</taxon>
    </lineage>
</organism>
<feature type="compositionally biased region" description="Low complexity" evidence="10">
    <location>
        <begin position="606"/>
        <end position="617"/>
    </location>
</feature>
<evidence type="ECO:0000256" key="5">
    <source>
        <dbReference type="ARBA" id="ARBA00022840"/>
    </source>
</evidence>
<dbReference type="Proteomes" id="UP000321110">
    <property type="component" value="Unassembled WGS sequence"/>
</dbReference>
<accession>A0A5C7WA01</accession>
<dbReference type="NCBIfam" id="NF001413">
    <property type="entry name" value="PRK00290.1"/>
    <property type="match status" value="1"/>
</dbReference>
<dbReference type="GO" id="GO:0051082">
    <property type="term" value="F:unfolded protein binding"/>
    <property type="evidence" value="ECO:0007669"/>
    <property type="project" value="InterPro"/>
</dbReference>
<dbReference type="PROSITE" id="PS00297">
    <property type="entry name" value="HSP70_1"/>
    <property type="match status" value="1"/>
</dbReference>
<keyword evidence="7 8" id="KW-0143">Chaperone</keyword>
<dbReference type="SUPFAM" id="SSF53067">
    <property type="entry name" value="Actin-like ATPase domain"/>
    <property type="match status" value="2"/>
</dbReference>
<keyword evidence="4 8" id="KW-0547">Nucleotide-binding</keyword>
<comment type="induction">
    <text evidence="8">By stress conditions e.g. heat shock.</text>
</comment>
<dbReference type="GO" id="GO:0140662">
    <property type="term" value="F:ATP-dependent protein folding chaperone"/>
    <property type="evidence" value="ECO:0007669"/>
    <property type="project" value="InterPro"/>
</dbReference>
<sequence length="638" mass="68441">MGKIIGIDLGTTNSCVAILENGNVKVIENAEGTRTTPSIIAYTNDGEILVGQSAKRQAVTNPHNTLYAVKRLIGRRFEEDVVQKDIKMVPYKIAKADNGDAWVEVKGQKMAPPQISAEVLKKMKKTAEDYLGEPVTEAVITVPAYFNDSQRQATKDAGRIAGLDVKRIINEPTAAALAYGMDKAKGDHTVIVYDLGGGTFDVSVIEIAEVDGEHQFEVLATNGDTFLGGEDFDIRLIDYLVDEFKKESGIDLKGDPLAMQRLKEAAEKAKIELSSSQQTDVNLPYITADATGPKHLNVKISRAKLEALVEDLVARTIEPCRIALKDAGLDVGSIDEVILVGGQTRMPLVQQKVAEFFGKEARKDVNPDEAVAIGAAIQGAVLAGDVKDVLLLDVSPLTLGIETMGGVMTPLIEKNTTIPTKKSQVFSTADDNQSAVTIHVLQGERKQAAQNKSLGKFDLAEIPPAPRGVPQIEVTFDIDANGILHVSAKDKATGKQQSIVIKANSGLSDEEIERMVRDAEANAEEDRKFEELAAARNQGDGLVHATRKMITEAGDKATADEKAAIEKAIGDLEVALKGDDKAEIEAKINALSEATTPLAQKMYAEQPQPGAAAQGAEGAKDAADDVVDAEFEEVKDNK</sequence>
<dbReference type="PRINTS" id="PR00301">
    <property type="entry name" value="HEATSHOCK70"/>
</dbReference>
<evidence type="ECO:0000256" key="4">
    <source>
        <dbReference type="ARBA" id="ARBA00022741"/>
    </source>
</evidence>
<protein>
    <recommendedName>
        <fullName evidence="2 8">Chaperone protein DnaK</fullName>
    </recommendedName>
    <alternativeName>
        <fullName evidence="8">HSP70</fullName>
    </alternativeName>
    <alternativeName>
        <fullName evidence="8">Heat shock 70 kDa protein</fullName>
    </alternativeName>
    <alternativeName>
        <fullName evidence="8">Heat shock protein 70</fullName>
    </alternativeName>
</protein>
<evidence type="ECO:0000256" key="9">
    <source>
        <dbReference type="RuleBase" id="RU003322"/>
    </source>
</evidence>
<comment type="caution">
    <text evidence="11">The sequence shown here is derived from an EMBL/GenBank/DDBJ whole genome shotgun (WGS) entry which is preliminary data.</text>
</comment>
<dbReference type="InterPro" id="IPR029047">
    <property type="entry name" value="HSP70_peptide-bd_sf"/>
</dbReference>
<keyword evidence="5 8" id="KW-0067">ATP-binding</keyword>
<dbReference type="FunFam" id="2.60.34.10:FF:000014">
    <property type="entry name" value="Chaperone protein DnaK HSP70"/>
    <property type="match status" value="1"/>
</dbReference>
<evidence type="ECO:0000313" key="12">
    <source>
        <dbReference type="Proteomes" id="UP000321110"/>
    </source>
</evidence>